<dbReference type="InterPro" id="IPR000742">
    <property type="entry name" value="EGF"/>
</dbReference>
<evidence type="ECO:0000259" key="5">
    <source>
        <dbReference type="PROSITE" id="PS50853"/>
    </source>
</evidence>
<evidence type="ECO:0000259" key="4">
    <source>
        <dbReference type="PROSITE" id="PS50026"/>
    </source>
</evidence>
<feature type="domain" description="EGF-like" evidence="4">
    <location>
        <begin position="317"/>
        <end position="349"/>
    </location>
</feature>
<keyword evidence="3" id="KW-0732">Signal</keyword>
<feature type="signal peptide" evidence="3">
    <location>
        <begin position="1"/>
        <end position="25"/>
    </location>
</feature>
<feature type="domain" description="Fibronectin type-III" evidence="5">
    <location>
        <begin position="975"/>
        <end position="1078"/>
    </location>
</feature>
<keyword evidence="2" id="KW-1015">Disulfide bond</keyword>
<evidence type="ECO:0000256" key="3">
    <source>
        <dbReference type="SAM" id="SignalP"/>
    </source>
</evidence>
<name>A0AAV0WAX6_9HEMI</name>
<feature type="disulfide bond" evidence="2">
    <location>
        <begin position="339"/>
        <end position="348"/>
    </location>
</feature>
<dbReference type="Proteomes" id="UP001160148">
    <property type="component" value="Unassembled WGS sequence"/>
</dbReference>
<gene>
    <name evidence="6" type="ORF">MEUPH1_LOCUS9092</name>
</gene>
<evidence type="ECO:0000256" key="2">
    <source>
        <dbReference type="PROSITE-ProRule" id="PRU00076"/>
    </source>
</evidence>
<evidence type="ECO:0000256" key="1">
    <source>
        <dbReference type="ARBA" id="ARBA00022737"/>
    </source>
</evidence>
<dbReference type="PROSITE" id="PS00022">
    <property type="entry name" value="EGF_1"/>
    <property type="match status" value="1"/>
</dbReference>
<dbReference type="Gene3D" id="2.170.300.10">
    <property type="entry name" value="Tie2 ligand-binding domain superfamily"/>
    <property type="match status" value="1"/>
</dbReference>
<keyword evidence="2" id="KW-0245">EGF-like domain</keyword>
<sequence length="1078" mass="122984">MIYKSNTLLYVLILIFTHILNVSESTISFHRHNDDDYEDFDITTIYRVTDMSSFNSSNGTFSGMNSVIEIHSRTNAIGLPIQDNDDDIHIISMNIKEIINLELFQNNSRMSTSYNSNDWCQQNINLEGQGGCSRNNYNEFRSMDTGNRLNRCYNSYEYCTIGKCLSDSYMSYDSPVTCNFFTFYWTPDKDDQTCLTMTYSTKYESDNLYFITMDINDEYNNISISSTVLDKYDGITTLKITNIDFKNNQEYKLSLKLTVMDRYQSQWVVQNFKFGLIRIAQCSNYDEEDVRIISVDHVSGKKPKPFNILGNRIVEPSTYECSCLNGGYITHKYSSKCICPPGFKGQFCETGCGVNSYGSDCKGVCSIQSDKMCRGMFMCTSYGCTCPAGLTGPSCNEDCTMGTYGADCRQTCSENCLNNMCDQYTGVCLYGCSVGYILPYCREKYPYCINPPTLRFANYDEIELELDFQENNIKGGDRIIKPKYYQLFYKSLIENTFRSSEIKSISNTNNVTLEVIRDLEPDTIYTVGVLLIADDGDFNEQNIVYGQYKTPCMQPQITDYNIQLMSGIQSVNITWSISISNRLECNITKYVLTLMSNQSQNQISDVQEIISSTDSGHVLDNLLPGFKYNIKLTPSTSNGTLSSSPIYSITTLMTKNDVQIKNISTKVENGKIKVNWILVNSHQHYTTVNEPVTLIIKYKVKRILSCSIREVEKNWTSITIFNRTNYEIYDPVPNSQYSIQVLIDVKEKNTAQQEYMTNVLIPASSPITEPILDPDHPMCITNNSIFVQWKFDPENCSKLNGFLSQFYIELKDRVNDILQIRETKNNYINFNDLKSNTDYELKVFIKTHFGYNPEHFLLANFKTKLENLKPVEDLVVYKKSLKNRMVGFRWSYSQDSNVDGFIVSFNDNSLINTKNLSIIPPQKCSAWPEYYCHTFYNLSPSNNYTFKIKPMSKDFPEGGKVSSISFNSIDGLPDSPMNLKTTEIGSTTTALQWDVPWIFNGALKMFIINVEEISSNDMDKCCVSITPIEIPVNEELPTYNYTVTGLQPGSTYSIGVLSVSKSLWYSSPSRLSVTLPTI</sequence>
<keyword evidence="7" id="KW-1185">Reference proteome</keyword>
<reference evidence="6 7" key="1">
    <citation type="submission" date="2023-01" db="EMBL/GenBank/DDBJ databases">
        <authorList>
            <person name="Whitehead M."/>
        </authorList>
    </citation>
    <scope>NUCLEOTIDE SEQUENCE [LARGE SCALE GENOMIC DNA]</scope>
</reference>
<accession>A0AAV0WAX6</accession>
<dbReference type="SMART" id="SM00060">
    <property type="entry name" value="FN3"/>
    <property type="match status" value="4"/>
</dbReference>
<dbReference type="AlphaFoldDB" id="A0AAV0WAX6"/>
<dbReference type="PANTHER" id="PTHR46708">
    <property type="entry name" value="TENASCIN"/>
    <property type="match status" value="1"/>
</dbReference>
<dbReference type="EMBL" id="CARXXK010000002">
    <property type="protein sequence ID" value="CAI6352902.1"/>
    <property type="molecule type" value="Genomic_DNA"/>
</dbReference>
<dbReference type="Pfam" id="PF00041">
    <property type="entry name" value="fn3"/>
    <property type="match status" value="1"/>
</dbReference>
<organism evidence="6 7">
    <name type="scientific">Macrosiphum euphorbiae</name>
    <name type="common">potato aphid</name>
    <dbReference type="NCBI Taxonomy" id="13131"/>
    <lineage>
        <taxon>Eukaryota</taxon>
        <taxon>Metazoa</taxon>
        <taxon>Ecdysozoa</taxon>
        <taxon>Arthropoda</taxon>
        <taxon>Hexapoda</taxon>
        <taxon>Insecta</taxon>
        <taxon>Pterygota</taxon>
        <taxon>Neoptera</taxon>
        <taxon>Paraneoptera</taxon>
        <taxon>Hemiptera</taxon>
        <taxon>Sternorrhyncha</taxon>
        <taxon>Aphidomorpha</taxon>
        <taxon>Aphidoidea</taxon>
        <taxon>Aphididae</taxon>
        <taxon>Macrosiphini</taxon>
        <taxon>Macrosiphum</taxon>
    </lineage>
</organism>
<keyword evidence="1" id="KW-0677">Repeat</keyword>
<dbReference type="PROSITE" id="PS50853">
    <property type="entry name" value="FN3"/>
    <property type="match status" value="2"/>
</dbReference>
<dbReference type="InterPro" id="IPR003961">
    <property type="entry name" value="FN3_dom"/>
</dbReference>
<dbReference type="CDD" id="cd00063">
    <property type="entry name" value="FN3"/>
    <property type="match status" value="2"/>
</dbReference>
<evidence type="ECO:0000313" key="7">
    <source>
        <dbReference type="Proteomes" id="UP001160148"/>
    </source>
</evidence>
<comment type="caution">
    <text evidence="2">Lacks conserved residue(s) required for the propagation of feature annotation.</text>
</comment>
<comment type="caution">
    <text evidence="6">The sequence shown here is derived from an EMBL/GenBank/DDBJ whole genome shotgun (WGS) entry which is preliminary data.</text>
</comment>
<dbReference type="SUPFAM" id="SSF49265">
    <property type="entry name" value="Fibronectin type III"/>
    <property type="match status" value="3"/>
</dbReference>
<feature type="domain" description="Fibronectin type-III" evidence="5">
    <location>
        <begin position="551"/>
        <end position="654"/>
    </location>
</feature>
<dbReference type="PANTHER" id="PTHR46708:SF2">
    <property type="entry name" value="FIBRONECTIN TYPE-III DOMAIN-CONTAINING PROTEIN"/>
    <property type="match status" value="1"/>
</dbReference>
<dbReference type="Gene3D" id="2.60.40.10">
    <property type="entry name" value="Immunoglobulins"/>
    <property type="match status" value="2"/>
</dbReference>
<protein>
    <submittedName>
        <fullName evidence="6">Uncharacterized protein</fullName>
    </submittedName>
</protein>
<dbReference type="InterPro" id="IPR036116">
    <property type="entry name" value="FN3_sf"/>
</dbReference>
<dbReference type="PROSITE" id="PS50026">
    <property type="entry name" value="EGF_3"/>
    <property type="match status" value="1"/>
</dbReference>
<dbReference type="InterPro" id="IPR013783">
    <property type="entry name" value="Ig-like_fold"/>
</dbReference>
<feature type="chain" id="PRO_5043325942" evidence="3">
    <location>
        <begin position="26"/>
        <end position="1078"/>
    </location>
</feature>
<dbReference type="InterPro" id="IPR050991">
    <property type="entry name" value="ECM_Regulatory_Proteins"/>
</dbReference>
<proteinExistence type="predicted"/>
<evidence type="ECO:0000313" key="6">
    <source>
        <dbReference type="EMBL" id="CAI6352902.1"/>
    </source>
</evidence>